<organism evidence="2 3">
    <name type="scientific">Caenorhabditis nigoni</name>
    <dbReference type="NCBI Taxonomy" id="1611254"/>
    <lineage>
        <taxon>Eukaryota</taxon>
        <taxon>Metazoa</taxon>
        <taxon>Ecdysozoa</taxon>
        <taxon>Nematoda</taxon>
        <taxon>Chromadorea</taxon>
        <taxon>Rhabditida</taxon>
        <taxon>Rhabditina</taxon>
        <taxon>Rhabditomorpha</taxon>
        <taxon>Rhabditoidea</taxon>
        <taxon>Rhabditidae</taxon>
        <taxon>Peloderinae</taxon>
        <taxon>Caenorhabditis</taxon>
    </lineage>
</organism>
<dbReference type="AlphaFoldDB" id="A0A2G5TQY8"/>
<dbReference type="Pfam" id="PF00646">
    <property type="entry name" value="F-box"/>
    <property type="match status" value="1"/>
</dbReference>
<dbReference type="Proteomes" id="UP000230233">
    <property type="component" value="Chromosome V"/>
</dbReference>
<dbReference type="EMBL" id="PDUG01000005">
    <property type="protein sequence ID" value="PIC29730.1"/>
    <property type="molecule type" value="Genomic_DNA"/>
</dbReference>
<comment type="caution">
    <text evidence="2">The sequence shown here is derived from an EMBL/GenBank/DDBJ whole genome shotgun (WGS) entry which is preliminary data.</text>
</comment>
<dbReference type="InterPro" id="IPR040161">
    <property type="entry name" value="FB224"/>
</dbReference>
<dbReference type="SMART" id="SM00256">
    <property type="entry name" value="FBOX"/>
    <property type="match status" value="1"/>
</dbReference>
<dbReference type="CDD" id="cd22150">
    <property type="entry name" value="F-box_CeFBXA-like"/>
    <property type="match status" value="1"/>
</dbReference>
<evidence type="ECO:0000313" key="2">
    <source>
        <dbReference type="EMBL" id="PIC29730.1"/>
    </source>
</evidence>
<name>A0A2G5TQY8_9PELO</name>
<proteinExistence type="predicted"/>
<dbReference type="GO" id="GO:0045087">
    <property type="term" value="P:innate immune response"/>
    <property type="evidence" value="ECO:0007669"/>
    <property type="project" value="TreeGrafter"/>
</dbReference>
<evidence type="ECO:0000259" key="1">
    <source>
        <dbReference type="PROSITE" id="PS50181"/>
    </source>
</evidence>
<sequence>MTSIIEMPELVMEKIIEFSDFKAVLTLRQVCRNFRNFIDDLEDSKLPDSKFEQLEIISECNTKKIMLKFMDPNFVFYRIEYSASEKSRKFQEKTTKLDNSNIVDVAIRDLELILKFQKYNFQVLTLSFDDCQLQNKLSNTLGQRIKARSLSITVHHQSQVLPMLQFADPDTLKFLDLHWVDINLEIGVDEIVKTDHWRKAMEFSCDFQLLNLKAEDVCHFSSISLRTNSFDARDLDTLKKTFLNFFKLEYWYFDLKNFNEIDELSNLWGPPFMSGLSRTWYFRIKDSEERILQIEILSHRHPMFKEYCATYFYLIETGDVPEGTVVYDYDEN</sequence>
<keyword evidence="3" id="KW-1185">Reference proteome</keyword>
<dbReference type="OrthoDB" id="5911082at2759"/>
<feature type="domain" description="F-box" evidence="1">
    <location>
        <begin position="1"/>
        <end position="54"/>
    </location>
</feature>
<dbReference type="InterPro" id="IPR001810">
    <property type="entry name" value="F-box_dom"/>
</dbReference>
<dbReference type="Pfam" id="PF01827">
    <property type="entry name" value="FTH"/>
    <property type="match status" value="1"/>
</dbReference>
<gene>
    <name evidence="2" type="primary">Cnig_chr_V.g21227</name>
    <name evidence="2" type="ORF">B9Z55_021227</name>
</gene>
<reference evidence="3" key="1">
    <citation type="submission" date="2017-10" db="EMBL/GenBank/DDBJ databases">
        <title>Rapid genome shrinkage in a self-fertile nematode reveals novel sperm competition proteins.</title>
        <authorList>
            <person name="Yin D."/>
            <person name="Schwarz E.M."/>
            <person name="Thomas C.G."/>
            <person name="Felde R.L."/>
            <person name="Korf I.F."/>
            <person name="Cutter A.D."/>
            <person name="Schartner C.M."/>
            <person name="Ralston E.J."/>
            <person name="Meyer B.J."/>
            <person name="Haag E.S."/>
        </authorList>
    </citation>
    <scope>NUCLEOTIDE SEQUENCE [LARGE SCALE GENOMIC DNA]</scope>
    <source>
        <strain evidence="3">JU1422</strain>
    </source>
</reference>
<accession>A0A2G5TQY8</accession>
<dbReference type="PROSITE" id="PS50181">
    <property type="entry name" value="FBOX"/>
    <property type="match status" value="1"/>
</dbReference>
<protein>
    <recommendedName>
        <fullName evidence="1">F-box domain-containing protein</fullName>
    </recommendedName>
</protein>
<dbReference type="InterPro" id="IPR002900">
    <property type="entry name" value="DUF38/FTH_CAE_spp"/>
</dbReference>
<dbReference type="PANTHER" id="PTHR23015:SF4">
    <property type="entry name" value="DUF38 DOMAIN-CONTAINING PROTEIN-RELATED"/>
    <property type="match status" value="1"/>
</dbReference>
<evidence type="ECO:0000313" key="3">
    <source>
        <dbReference type="Proteomes" id="UP000230233"/>
    </source>
</evidence>
<dbReference type="PANTHER" id="PTHR23015">
    <property type="entry name" value="UNCHARACTERIZED C.ELEGANS PROTEIN"/>
    <property type="match status" value="1"/>
</dbReference>